<evidence type="ECO:0000256" key="2">
    <source>
        <dbReference type="ARBA" id="ARBA00005417"/>
    </source>
</evidence>
<sequence>MADLPQQASVIRLKNLKFWFPESDSPVIDDVSLDIRHGEVVVITGPSGCGKSTLALAIGGFIPHVIDGRMEGLAEVCGKNTRDVPLAEMATMVGLVQQDPEAQLCTLTVEDEVAFGPENLGLPPEEVRRRTETSLAMAEASHLRNNCIFELSGGEKQRVAIASMLAMSPGVLILDEPTSSLDPEATTDIFHAIRRLKERENMTILVIEHKLDRVAGLADRMIVMERGKVIFDGEPEATARRYIDRIRAGTPAQASGKRVDATDRQEETIRVEGLHFGYDGREVLRGVDFAARRGEIVGIMGRNGSGKTTFLGHITGINKPGKGTVKVMGRDTRRLKVTEISRYAGFVFQNPNHQIFERTVRAEAGFACRNFGYPAEKERIAVNAVLDRYDLSRYSDRHPLKLSFGEKRRLNLSSVLPYDPQVLILDEPLVGQDLVNAARMTKDLRELSAEGKTVIFVTHDADVAYQCCDRIVFFNEGQIIVNDRPGEAFRALSKLGFTDYLPGGFA</sequence>
<dbReference type="GeneID" id="5144049"/>
<evidence type="ECO:0000256" key="1">
    <source>
        <dbReference type="ARBA" id="ARBA00004236"/>
    </source>
</evidence>
<protein>
    <submittedName>
        <fullName evidence="11">ABC-type cobalt import system, ATPase component</fullName>
    </submittedName>
</protein>
<dbReference type="InterPro" id="IPR027417">
    <property type="entry name" value="P-loop_NTPase"/>
</dbReference>
<dbReference type="InterPro" id="IPR003439">
    <property type="entry name" value="ABC_transporter-like_ATP-bd"/>
</dbReference>
<dbReference type="STRING" id="351160.LRC326"/>
<dbReference type="EMBL" id="AM114193">
    <property type="protein sequence ID" value="CAJ35299.1"/>
    <property type="molecule type" value="Genomic_DNA"/>
</dbReference>
<dbReference type="PROSITE" id="PS50893">
    <property type="entry name" value="ABC_TRANSPORTER_2"/>
    <property type="match status" value="2"/>
</dbReference>
<evidence type="ECO:0000313" key="11">
    <source>
        <dbReference type="EMBL" id="CAJ35299.1"/>
    </source>
</evidence>
<gene>
    <name evidence="11" type="primary">cbiO-2</name>
    <name evidence="11" type="ORF">LRC326</name>
</gene>
<comment type="subcellular location">
    <subcellularLocation>
        <location evidence="1">Cell membrane</location>
    </subcellularLocation>
</comment>
<dbReference type="InterPro" id="IPR015856">
    <property type="entry name" value="ABC_transpr_CbiO/EcfA_su"/>
</dbReference>
<keyword evidence="7" id="KW-1278">Translocase</keyword>
<keyword evidence="5" id="KW-0547">Nucleotide-binding</keyword>
<evidence type="ECO:0000256" key="9">
    <source>
        <dbReference type="ARBA" id="ARBA00025157"/>
    </source>
</evidence>
<keyword evidence="4" id="KW-1003">Cell membrane</keyword>
<dbReference type="KEGG" id="rci:LRC326"/>
<evidence type="ECO:0000313" key="12">
    <source>
        <dbReference type="Proteomes" id="UP000000663"/>
    </source>
</evidence>
<dbReference type="GO" id="GO:0016887">
    <property type="term" value="F:ATP hydrolysis activity"/>
    <property type="evidence" value="ECO:0007669"/>
    <property type="project" value="InterPro"/>
</dbReference>
<evidence type="ECO:0000256" key="8">
    <source>
        <dbReference type="ARBA" id="ARBA00023136"/>
    </source>
</evidence>
<keyword evidence="3" id="KW-0813">Transport</keyword>
<dbReference type="PANTHER" id="PTHR43553">
    <property type="entry name" value="HEAVY METAL TRANSPORTER"/>
    <property type="match status" value="1"/>
</dbReference>
<dbReference type="FunFam" id="3.40.50.300:FF:000224">
    <property type="entry name" value="Energy-coupling factor transporter ATP-binding protein EcfA"/>
    <property type="match status" value="1"/>
</dbReference>
<dbReference type="CDD" id="cd03225">
    <property type="entry name" value="ABC_cobalt_CbiO_domain1"/>
    <property type="match status" value="2"/>
</dbReference>
<dbReference type="InterPro" id="IPR050095">
    <property type="entry name" value="ECF_ABC_transporter_ATP-bd"/>
</dbReference>
<evidence type="ECO:0000256" key="7">
    <source>
        <dbReference type="ARBA" id="ARBA00022967"/>
    </source>
</evidence>
<dbReference type="InterPro" id="IPR003593">
    <property type="entry name" value="AAA+_ATPase"/>
</dbReference>
<dbReference type="Gene3D" id="3.40.50.300">
    <property type="entry name" value="P-loop containing nucleotide triphosphate hydrolases"/>
    <property type="match status" value="2"/>
</dbReference>
<evidence type="ECO:0000256" key="3">
    <source>
        <dbReference type="ARBA" id="ARBA00022448"/>
    </source>
</evidence>
<keyword evidence="8" id="KW-0472">Membrane</keyword>
<evidence type="ECO:0000256" key="6">
    <source>
        <dbReference type="ARBA" id="ARBA00022840"/>
    </source>
</evidence>
<dbReference type="GO" id="GO:0005524">
    <property type="term" value="F:ATP binding"/>
    <property type="evidence" value="ECO:0007669"/>
    <property type="project" value="UniProtKB-KW"/>
</dbReference>
<evidence type="ECO:0000256" key="5">
    <source>
        <dbReference type="ARBA" id="ARBA00022741"/>
    </source>
</evidence>
<evidence type="ECO:0000259" key="10">
    <source>
        <dbReference type="PROSITE" id="PS50893"/>
    </source>
</evidence>
<dbReference type="PROSITE" id="PS00211">
    <property type="entry name" value="ABC_TRANSPORTER_1"/>
    <property type="match status" value="2"/>
</dbReference>
<dbReference type="NCBIfam" id="NF010167">
    <property type="entry name" value="PRK13648.1"/>
    <property type="match status" value="2"/>
</dbReference>
<evidence type="ECO:0000256" key="4">
    <source>
        <dbReference type="ARBA" id="ARBA00022475"/>
    </source>
</evidence>
<accession>Q0W8J4</accession>
<dbReference type="SMART" id="SM00382">
    <property type="entry name" value="AAA"/>
    <property type="match status" value="2"/>
</dbReference>
<keyword evidence="12" id="KW-1185">Reference proteome</keyword>
<dbReference type="GO" id="GO:0042626">
    <property type="term" value="F:ATPase-coupled transmembrane transporter activity"/>
    <property type="evidence" value="ECO:0007669"/>
    <property type="project" value="TreeGrafter"/>
</dbReference>
<organism evidence="11 12">
    <name type="scientific">Methanocella arvoryzae (strain DSM 22066 / NBRC 105507 / MRE50)</name>
    <dbReference type="NCBI Taxonomy" id="351160"/>
    <lineage>
        <taxon>Archaea</taxon>
        <taxon>Methanobacteriati</taxon>
        <taxon>Methanobacteriota</taxon>
        <taxon>Stenosarchaea group</taxon>
        <taxon>Methanomicrobia</taxon>
        <taxon>Methanocellales</taxon>
        <taxon>Methanocellaceae</taxon>
        <taxon>Methanocella</taxon>
    </lineage>
</organism>
<name>Q0W8J4_METAR</name>
<dbReference type="SUPFAM" id="SSF52540">
    <property type="entry name" value="P-loop containing nucleoside triphosphate hydrolases"/>
    <property type="match status" value="2"/>
</dbReference>
<dbReference type="InterPro" id="IPR017871">
    <property type="entry name" value="ABC_transporter-like_CS"/>
</dbReference>
<dbReference type="GO" id="GO:0043190">
    <property type="term" value="C:ATP-binding cassette (ABC) transporter complex"/>
    <property type="evidence" value="ECO:0007669"/>
    <property type="project" value="TreeGrafter"/>
</dbReference>
<comment type="function">
    <text evidence="9">Probably part of an ABC transporter complex. Responsible for energy coupling to the transport system.</text>
</comment>
<feature type="domain" description="ABC transporter" evidence="10">
    <location>
        <begin position="11"/>
        <end position="251"/>
    </location>
</feature>
<feature type="domain" description="ABC transporter" evidence="10">
    <location>
        <begin position="269"/>
        <end position="501"/>
    </location>
</feature>
<dbReference type="Pfam" id="PF00005">
    <property type="entry name" value="ABC_tran"/>
    <property type="match status" value="2"/>
</dbReference>
<dbReference type="Proteomes" id="UP000000663">
    <property type="component" value="Chromosome"/>
</dbReference>
<proteinExistence type="inferred from homology"/>
<comment type="similarity">
    <text evidence="2">Belongs to the ABC transporter superfamily.</text>
</comment>
<keyword evidence="6" id="KW-0067">ATP-binding</keyword>
<dbReference type="eggNOG" id="arCOG00188">
    <property type="taxonomic scope" value="Archaea"/>
</dbReference>
<dbReference type="AlphaFoldDB" id="Q0W8J4"/>
<dbReference type="RefSeq" id="WP_012037191.1">
    <property type="nucleotide sequence ID" value="NC_009464.1"/>
</dbReference>
<reference evidence="11 12" key="1">
    <citation type="journal article" date="2006" name="Science">
        <title>Genome of rice cluster I archaea -- the key methane producers in the rice rhizosphere.</title>
        <authorList>
            <person name="Erkel C."/>
            <person name="Kube M."/>
            <person name="Reinhardt R."/>
            <person name="Liesack W."/>
        </authorList>
    </citation>
    <scope>NUCLEOTIDE SEQUENCE [LARGE SCALE GENOMIC DNA]</scope>
    <source>
        <strain evidence="12">DSM 22066 / NBRC 105507 / MRE50</strain>
    </source>
</reference>